<dbReference type="InterPro" id="IPR000529">
    <property type="entry name" value="Ribosomal_bS6"/>
</dbReference>
<proteinExistence type="inferred from homology"/>
<dbReference type="InterPro" id="IPR020815">
    <property type="entry name" value="Ribosomal_bS6_CS"/>
</dbReference>
<gene>
    <name evidence="8" type="primary">rpsF</name>
    <name evidence="10" type="ORF">EQU24_09990</name>
</gene>
<accession>A0A4P9US42</accession>
<dbReference type="PANTHER" id="PTHR21011:SF1">
    <property type="entry name" value="SMALL RIBOSOMAL SUBUNIT PROTEIN BS6M"/>
    <property type="match status" value="1"/>
</dbReference>
<dbReference type="STRING" id="675511.GCA_000341735_01043"/>
<dbReference type="GO" id="GO:0070181">
    <property type="term" value="F:small ribosomal subunit rRNA binding"/>
    <property type="evidence" value="ECO:0007669"/>
    <property type="project" value="TreeGrafter"/>
</dbReference>
<feature type="region of interest" description="Disordered" evidence="9">
    <location>
        <begin position="98"/>
        <end position="145"/>
    </location>
</feature>
<name>A0A4P9US42_METBY</name>
<comment type="similarity">
    <text evidence="1 8">Belongs to the bacterial ribosomal protein bS6 family.</text>
</comment>
<evidence type="ECO:0000313" key="10">
    <source>
        <dbReference type="EMBL" id="QCW82526.1"/>
    </source>
</evidence>
<evidence type="ECO:0000256" key="2">
    <source>
        <dbReference type="ARBA" id="ARBA00022730"/>
    </source>
</evidence>
<keyword evidence="4 8" id="KW-0689">Ribosomal protein</keyword>
<dbReference type="CDD" id="cd00473">
    <property type="entry name" value="bS6"/>
    <property type="match status" value="1"/>
</dbReference>
<evidence type="ECO:0000256" key="6">
    <source>
        <dbReference type="ARBA" id="ARBA00035104"/>
    </source>
</evidence>
<dbReference type="KEGG" id="mbur:EQU24_09990"/>
<evidence type="ECO:0000256" key="5">
    <source>
        <dbReference type="ARBA" id="ARBA00023274"/>
    </source>
</evidence>
<sequence length="145" mass="16399">MRHYEIVFLVHPDQSAQVAAMLDRYKATIEAASGKIHRLEDWGRRHLAYPINKIHKAHYVLMNIECDQPTLEELESGFRFNDAILRSMTLLRKEAVTEPSKIATSTADENKAAELKTRADADDSDADEALDLAEDDKADETVSEE</sequence>
<dbReference type="OrthoDB" id="9812702at2"/>
<protein>
    <recommendedName>
        <fullName evidence="7 8">Small ribosomal subunit protein bS6</fullName>
    </recommendedName>
</protein>
<evidence type="ECO:0000256" key="8">
    <source>
        <dbReference type="HAMAP-Rule" id="MF_00360"/>
    </source>
</evidence>
<comment type="function">
    <text evidence="6 8">Binds together with bS18 to 16S ribosomal RNA.</text>
</comment>
<dbReference type="InterPro" id="IPR035980">
    <property type="entry name" value="Ribosomal_bS6_sf"/>
</dbReference>
<dbReference type="InterPro" id="IPR020814">
    <property type="entry name" value="Ribosomal_S6_plastid/chlpt"/>
</dbReference>
<dbReference type="PANTHER" id="PTHR21011">
    <property type="entry name" value="MITOCHONDRIAL 28S RIBOSOMAL PROTEIN S6"/>
    <property type="match status" value="1"/>
</dbReference>
<keyword evidence="2 8" id="KW-0699">rRNA-binding</keyword>
<dbReference type="PROSITE" id="PS01048">
    <property type="entry name" value="RIBOSOMAL_S6"/>
    <property type="match status" value="1"/>
</dbReference>
<dbReference type="Proteomes" id="UP000305881">
    <property type="component" value="Chromosome"/>
</dbReference>
<dbReference type="RefSeq" id="WP_017839641.1">
    <property type="nucleotide sequence ID" value="NZ_CP035467.1"/>
</dbReference>
<keyword evidence="3 8" id="KW-0694">RNA-binding</keyword>
<dbReference type="EMBL" id="CP035467">
    <property type="protein sequence ID" value="QCW82526.1"/>
    <property type="molecule type" value="Genomic_DNA"/>
</dbReference>
<dbReference type="SUPFAM" id="SSF54995">
    <property type="entry name" value="Ribosomal protein S6"/>
    <property type="match status" value="1"/>
</dbReference>
<feature type="compositionally biased region" description="Basic and acidic residues" evidence="9">
    <location>
        <begin position="108"/>
        <end position="121"/>
    </location>
</feature>
<dbReference type="InterPro" id="IPR014717">
    <property type="entry name" value="Transl_elong_EF1B/ribsomal_bS6"/>
</dbReference>
<dbReference type="HAMAP" id="MF_00360">
    <property type="entry name" value="Ribosomal_bS6"/>
    <property type="match status" value="1"/>
</dbReference>
<evidence type="ECO:0000256" key="3">
    <source>
        <dbReference type="ARBA" id="ARBA00022884"/>
    </source>
</evidence>
<evidence type="ECO:0000256" key="9">
    <source>
        <dbReference type="SAM" id="MobiDB-lite"/>
    </source>
</evidence>
<dbReference type="Gene3D" id="3.30.70.60">
    <property type="match status" value="1"/>
</dbReference>
<organism evidence="10 11">
    <name type="scientific">Methylotuvimicrobium buryatense</name>
    <name type="common">Methylomicrobium buryatense</name>
    <dbReference type="NCBI Taxonomy" id="95641"/>
    <lineage>
        <taxon>Bacteria</taxon>
        <taxon>Pseudomonadati</taxon>
        <taxon>Pseudomonadota</taxon>
        <taxon>Gammaproteobacteria</taxon>
        <taxon>Methylococcales</taxon>
        <taxon>Methylococcaceae</taxon>
        <taxon>Methylotuvimicrobium</taxon>
    </lineage>
</organism>
<feature type="compositionally biased region" description="Acidic residues" evidence="9">
    <location>
        <begin position="122"/>
        <end position="145"/>
    </location>
</feature>
<keyword evidence="11" id="KW-1185">Reference proteome</keyword>
<dbReference type="NCBIfam" id="TIGR00166">
    <property type="entry name" value="S6"/>
    <property type="match status" value="1"/>
</dbReference>
<evidence type="ECO:0000256" key="7">
    <source>
        <dbReference type="ARBA" id="ARBA00035294"/>
    </source>
</evidence>
<evidence type="ECO:0000313" key="11">
    <source>
        <dbReference type="Proteomes" id="UP000305881"/>
    </source>
</evidence>
<dbReference type="GO" id="GO:0022627">
    <property type="term" value="C:cytosolic small ribosomal subunit"/>
    <property type="evidence" value="ECO:0007669"/>
    <property type="project" value="TreeGrafter"/>
</dbReference>
<dbReference type="AlphaFoldDB" id="A0A4P9US42"/>
<evidence type="ECO:0000256" key="4">
    <source>
        <dbReference type="ARBA" id="ARBA00022980"/>
    </source>
</evidence>
<dbReference type="GO" id="GO:0006412">
    <property type="term" value="P:translation"/>
    <property type="evidence" value="ECO:0007669"/>
    <property type="project" value="UniProtKB-UniRule"/>
</dbReference>
<keyword evidence="5 8" id="KW-0687">Ribonucleoprotein</keyword>
<evidence type="ECO:0000256" key="1">
    <source>
        <dbReference type="ARBA" id="ARBA00009512"/>
    </source>
</evidence>
<reference evidence="11" key="1">
    <citation type="journal article" date="2019" name="J. Bacteriol.">
        <title>A Mutagenic Screen Identifies a TonB-Dependent Receptor Required for the Lanthanide Metal Switch in the Type I Methanotroph 'Methylotuvimicrobium buryatense' 5GB1C.</title>
        <authorList>
            <person name="Groom J.D."/>
            <person name="Ford S.M."/>
            <person name="Pesesky M.W."/>
            <person name="Lidstrom M.E."/>
        </authorList>
    </citation>
    <scope>NUCLEOTIDE SEQUENCE [LARGE SCALE GENOMIC DNA]</scope>
    <source>
        <strain evidence="11">5GB1C</strain>
    </source>
</reference>
<dbReference type="Pfam" id="PF01250">
    <property type="entry name" value="Ribosomal_S6"/>
    <property type="match status" value="1"/>
</dbReference>
<dbReference type="GO" id="GO:0003735">
    <property type="term" value="F:structural constituent of ribosome"/>
    <property type="evidence" value="ECO:0007669"/>
    <property type="project" value="InterPro"/>
</dbReference>